<name>A0ABD3WUJ6_SINWO</name>
<feature type="compositionally biased region" description="Basic and acidic residues" evidence="2">
    <location>
        <begin position="466"/>
        <end position="489"/>
    </location>
</feature>
<sequence length="718" mass="78406">MADVPTIKVEAPEPGESSETGSVQVNSAIIENVKDVEKNDPLPQEVKEQVLQEAVLDEKVLLDEVGKQQESKGNNEESGEEENGSKFEEWMVVDEDDDDELNESMEKEKTKGNEKMDEDKEGQEDKQERTLLATITVNIGPIRLEDLDSDQMRDILNYSKGYTLTFEKKEEGLLSKEKERAKHEGFVKIPYMFYNDAYLMKTYNKLRNLRINNRDLSVTFPEEFIKITEDCASRIRQRQERRRQIQEMRRANVETKKKSLFAKNIPPDIKEETLKAEFPGCTNVVIPKNLEGISIGFAVLEFESIESSTKCLETHNNVEIQNHKIQLNKMSLSGAPDDGTLMKRNRPRGKRGGRGLRNQQKGNQQQRGNRQQRGNQRWGNQQQNRQRNNRNQNGDRRGPRNDQSRRQSGPYNRGIQMPPPLMGNISTLSRYGNGRGMEELGYGRQNNRGGILGQAPKRSRSPSNGRDQKRFRGESSYGRMDDSRQRGDARMGNASGWGFPANTGRSRSPAGEAEATLAYLRQQLTVMEKKLMHSPQPIAPSIPMSSSGRSYGSGGYTALSPAGTVSSSGRSYGGGGHTALLALPSAGLVSTSGRSYGSGYGTGTGGLAVVPPAGPASSSGRSYSSGGLPVGGSGGAGYSSGIQSSGYGGSSIGPVSGYASGGYTGGYNYSGYGSGSHTSDSKQSGYAAYHTGSQSRSGGGSSRIEDAYNSFMSSISGR</sequence>
<keyword evidence="5" id="KW-1185">Reference proteome</keyword>
<feature type="region of interest" description="Disordered" evidence="2">
    <location>
        <begin position="1"/>
        <end position="25"/>
    </location>
</feature>
<dbReference type="CDD" id="cd00590">
    <property type="entry name" value="RRM_SF"/>
    <property type="match status" value="1"/>
</dbReference>
<dbReference type="Gene3D" id="3.30.70.330">
    <property type="match status" value="1"/>
</dbReference>
<organism evidence="4 5">
    <name type="scientific">Sinanodonta woodiana</name>
    <name type="common">Chinese pond mussel</name>
    <name type="synonym">Anodonta woodiana</name>
    <dbReference type="NCBI Taxonomy" id="1069815"/>
    <lineage>
        <taxon>Eukaryota</taxon>
        <taxon>Metazoa</taxon>
        <taxon>Spiralia</taxon>
        <taxon>Lophotrochozoa</taxon>
        <taxon>Mollusca</taxon>
        <taxon>Bivalvia</taxon>
        <taxon>Autobranchia</taxon>
        <taxon>Heteroconchia</taxon>
        <taxon>Palaeoheterodonta</taxon>
        <taxon>Unionida</taxon>
        <taxon>Unionoidea</taxon>
        <taxon>Unionidae</taxon>
        <taxon>Unioninae</taxon>
        <taxon>Sinanodonta</taxon>
    </lineage>
</organism>
<reference evidence="4 5" key="1">
    <citation type="submission" date="2024-11" db="EMBL/GenBank/DDBJ databases">
        <title>Chromosome-level genome assembly of the freshwater bivalve Anodonta woodiana.</title>
        <authorList>
            <person name="Chen X."/>
        </authorList>
    </citation>
    <scope>NUCLEOTIDE SEQUENCE [LARGE SCALE GENOMIC DNA]</scope>
    <source>
        <strain evidence="4">MN2024</strain>
        <tissue evidence="4">Gills</tissue>
    </source>
</reference>
<feature type="compositionally biased region" description="Basic residues" evidence="2">
    <location>
        <begin position="343"/>
        <end position="354"/>
    </location>
</feature>
<evidence type="ECO:0000259" key="3">
    <source>
        <dbReference type="PROSITE" id="PS50102"/>
    </source>
</evidence>
<protein>
    <recommendedName>
        <fullName evidence="3">RRM domain-containing protein</fullName>
    </recommendedName>
</protein>
<evidence type="ECO:0000313" key="5">
    <source>
        <dbReference type="Proteomes" id="UP001634394"/>
    </source>
</evidence>
<evidence type="ECO:0000256" key="2">
    <source>
        <dbReference type="SAM" id="MobiDB-lite"/>
    </source>
</evidence>
<feature type="compositionally biased region" description="Basic and acidic residues" evidence="2">
    <location>
        <begin position="104"/>
        <end position="126"/>
    </location>
</feature>
<dbReference type="SMART" id="SM00360">
    <property type="entry name" value="RRM"/>
    <property type="match status" value="1"/>
</dbReference>
<evidence type="ECO:0000313" key="4">
    <source>
        <dbReference type="EMBL" id="KAL3877640.1"/>
    </source>
</evidence>
<gene>
    <name evidence="4" type="ORF">ACJMK2_035318</name>
</gene>
<dbReference type="InterPro" id="IPR035979">
    <property type="entry name" value="RBD_domain_sf"/>
</dbReference>
<feature type="region of interest" description="Disordered" evidence="2">
    <location>
        <begin position="62"/>
        <end position="126"/>
    </location>
</feature>
<dbReference type="InterPro" id="IPR012677">
    <property type="entry name" value="Nucleotide-bd_a/b_plait_sf"/>
</dbReference>
<comment type="caution">
    <text evidence="4">The sequence shown here is derived from an EMBL/GenBank/DDBJ whole genome shotgun (WGS) entry which is preliminary data.</text>
</comment>
<feature type="domain" description="RRM" evidence="3">
    <location>
        <begin position="258"/>
        <end position="332"/>
    </location>
</feature>
<feature type="compositionally biased region" description="Basic and acidic residues" evidence="2">
    <location>
        <begin position="393"/>
        <end position="405"/>
    </location>
</feature>
<evidence type="ECO:0000256" key="1">
    <source>
        <dbReference type="PROSITE-ProRule" id="PRU00176"/>
    </source>
</evidence>
<feature type="region of interest" description="Disordered" evidence="2">
    <location>
        <begin position="672"/>
        <end position="705"/>
    </location>
</feature>
<dbReference type="Pfam" id="PF00076">
    <property type="entry name" value="RRM_1"/>
    <property type="match status" value="1"/>
</dbReference>
<dbReference type="Proteomes" id="UP001634394">
    <property type="component" value="Unassembled WGS sequence"/>
</dbReference>
<feature type="compositionally biased region" description="Acidic residues" evidence="2">
    <location>
        <begin position="91"/>
        <end position="103"/>
    </location>
</feature>
<dbReference type="GO" id="GO:0003723">
    <property type="term" value="F:RNA binding"/>
    <property type="evidence" value="ECO:0007669"/>
    <property type="project" value="UniProtKB-UniRule"/>
</dbReference>
<feature type="compositionally biased region" description="Basic and acidic residues" evidence="2">
    <location>
        <begin position="62"/>
        <end position="75"/>
    </location>
</feature>
<feature type="compositionally biased region" description="Low complexity" evidence="2">
    <location>
        <begin position="356"/>
        <end position="392"/>
    </location>
</feature>
<dbReference type="AlphaFoldDB" id="A0ABD3WUJ6"/>
<accession>A0ABD3WUJ6</accession>
<keyword evidence="1" id="KW-0694">RNA-binding</keyword>
<proteinExistence type="predicted"/>
<dbReference type="EMBL" id="JBJQND010000005">
    <property type="protein sequence ID" value="KAL3877640.1"/>
    <property type="molecule type" value="Genomic_DNA"/>
</dbReference>
<dbReference type="PROSITE" id="PS50102">
    <property type="entry name" value="RRM"/>
    <property type="match status" value="1"/>
</dbReference>
<dbReference type="SUPFAM" id="SSF54928">
    <property type="entry name" value="RNA-binding domain, RBD"/>
    <property type="match status" value="1"/>
</dbReference>
<feature type="region of interest" description="Disordered" evidence="2">
    <location>
        <begin position="330"/>
        <end position="509"/>
    </location>
</feature>
<dbReference type="InterPro" id="IPR000504">
    <property type="entry name" value="RRM_dom"/>
</dbReference>